<comment type="caution">
    <text evidence="2">The sequence shown here is derived from an EMBL/GenBank/DDBJ whole genome shotgun (WGS) entry which is preliminary data.</text>
</comment>
<protein>
    <submittedName>
        <fullName evidence="2">Uncharacterized protein</fullName>
    </submittedName>
</protein>
<feature type="region of interest" description="Disordered" evidence="1">
    <location>
        <begin position="587"/>
        <end position="626"/>
    </location>
</feature>
<evidence type="ECO:0000313" key="2">
    <source>
        <dbReference type="EMBL" id="KAK4096692.1"/>
    </source>
</evidence>
<dbReference type="AlphaFoldDB" id="A0AAN6PRQ5"/>
<evidence type="ECO:0000256" key="1">
    <source>
        <dbReference type="SAM" id="MobiDB-lite"/>
    </source>
</evidence>
<dbReference type="Proteomes" id="UP001305647">
    <property type="component" value="Unassembled WGS sequence"/>
</dbReference>
<name>A0AAN6PRQ5_9PEZI</name>
<feature type="compositionally biased region" description="Low complexity" evidence="1">
    <location>
        <begin position="590"/>
        <end position="612"/>
    </location>
</feature>
<keyword evidence="3" id="KW-1185">Reference proteome</keyword>
<organism evidence="2 3">
    <name type="scientific">Parathielavia hyrcaniae</name>
    <dbReference type="NCBI Taxonomy" id="113614"/>
    <lineage>
        <taxon>Eukaryota</taxon>
        <taxon>Fungi</taxon>
        <taxon>Dikarya</taxon>
        <taxon>Ascomycota</taxon>
        <taxon>Pezizomycotina</taxon>
        <taxon>Sordariomycetes</taxon>
        <taxon>Sordariomycetidae</taxon>
        <taxon>Sordariales</taxon>
        <taxon>Chaetomiaceae</taxon>
        <taxon>Parathielavia</taxon>
    </lineage>
</organism>
<accession>A0AAN6PRQ5</accession>
<dbReference type="EMBL" id="MU863701">
    <property type="protein sequence ID" value="KAK4096692.1"/>
    <property type="molecule type" value="Genomic_DNA"/>
</dbReference>
<sequence>MSFEDNTQTFNWQQPGEEEVMVVGSYVAEEVSRMYGGPRGTSRLDVEHVKFVPGYKHYLDLEQALEHYIAETLRIPFTGFDTTLCDKIGKMEKSHSDSKQGLWHRLWYGMGAAKETADAWLGVIPDSYGMAVVKTGIAVVFKLAEDSKEKRDKVFKAFSILQATLRNLHPDRGRFRNDGNVQEAVEATYKAVVKALEDMVLVLSDMKTSKWAAAGSKLKSMTHREKKPEDPRPTLDGVLENLTQQTKSYEEAITLARDRVIERTEGFSRFNAVSTYHEKTINSDTATVRHSKHAAVVGFVQLCSILAQPPWGYESPHKQFNPERSIQHPSIDLHAAVAEQADISLEAQGQAQSLLQDESFLDWMARSHPCLVMVDADMEEATLDALSAISVLSGTLATSLMRAYTQDAAVVVHFFCGLHAAPGDPFHGPVGLVRSLLLQLLTKLDGRDPDMKGWNLDFIDDRDFLKSLEEHSLPHLCEALHHLLYEFPPGTYVYCIVDSVSCFDVGPLLRNLGDVMELFRRVVDDRKLAPIFKVLLTNPGESSWEIRNMPLFREDPSRLITLCRHDVLPDEISEEVVDDHLLAAPPMRGRSPSPFRFSRAPSPRFSRAPSPAWSTRKEPVPVVREV</sequence>
<feature type="compositionally biased region" description="Basic and acidic residues" evidence="1">
    <location>
        <begin position="615"/>
        <end position="626"/>
    </location>
</feature>
<dbReference type="PANTHER" id="PTHR40619:SF3">
    <property type="entry name" value="FUNGAL STAND N-TERMINAL GOODBYE DOMAIN-CONTAINING PROTEIN"/>
    <property type="match status" value="1"/>
</dbReference>
<reference evidence="2" key="2">
    <citation type="submission" date="2023-05" db="EMBL/GenBank/DDBJ databases">
        <authorList>
            <consortium name="Lawrence Berkeley National Laboratory"/>
            <person name="Steindorff A."/>
            <person name="Hensen N."/>
            <person name="Bonometti L."/>
            <person name="Westerberg I."/>
            <person name="Brannstrom I.O."/>
            <person name="Guillou S."/>
            <person name="Cros-Aarteil S."/>
            <person name="Calhoun S."/>
            <person name="Haridas S."/>
            <person name="Kuo A."/>
            <person name="Mondo S."/>
            <person name="Pangilinan J."/>
            <person name="Riley R."/>
            <person name="Labutti K."/>
            <person name="Andreopoulos B."/>
            <person name="Lipzen A."/>
            <person name="Chen C."/>
            <person name="Yanf M."/>
            <person name="Daum C."/>
            <person name="Ng V."/>
            <person name="Clum A."/>
            <person name="Ohm R."/>
            <person name="Martin F."/>
            <person name="Silar P."/>
            <person name="Natvig D."/>
            <person name="Lalanne C."/>
            <person name="Gautier V."/>
            <person name="Ament-Velasquez S.L."/>
            <person name="Kruys A."/>
            <person name="Hutchinson M.I."/>
            <person name="Powell A.J."/>
            <person name="Barry K."/>
            <person name="Miller A.N."/>
            <person name="Grigoriev I.V."/>
            <person name="Debuchy R."/>
            <person name="Gladieux P."/>
            <person name="Thoren M.H."/>
            <person name="Johannesson H."/>
        </authorList>
    </citation>
    <scope>NUCLEOTIDE SEQUENCE</scope>
    <source>
        <strain evidence="2">CBS 757.83</strain>
    </source>
</reference>
<evidence type="ECO:0000313" key="3">
    <source>
        <dbReference type="Proteomes" id="UP001305647"/>
    </source>
</evidence>
<reference evidence="2" key="1">
    <citation type="journal article" date="2023" name="Mol. Phylogenet. Evol.">
        <title>Genome-scale phylogeny and comparative genomics of the fungal order Sordariales.</title>
        <authorList>
            <person name="Hensen N."/>
            <person name="Bonometti L."/>
            <person name="Westerberg I."/>
            <person name="Brannstrom I.O."/>
            <person name="Guillou S."/>
            <person name="Cros-Aarteil S."/>
            <person name="Calhoun S."/>
            <person name="Haridas S."/>
            <person name="Kuo A."/>
            <person name="Mondo S."/>
            <person name="Pangilinan J."/>
            <person name="Riley R."/>
            <person name="LaButti K."/>
            <person name="Andreopoulos B."/>
            <person name="Lipzen A."/>
            <person name="Chen C."/>
            <person name="Yan M."/>
            <person name="Daum C."/>
            <person name="Ng V."/>
            <person name="Clum A."/>
            <person name="Steindorff A."/>
            <person name="Ohm R.A."/>
            <person name="Martin F."/>
            <person name="Silar P."/>
            <person name="Natvig D.O."/>
            <person name="Lalanne C."/>
            <person name="Gautier V."/>
            <person name="Ament-Velasquez S.L."/>
            <person name="Kruys A."/>
            <person name="Hutchinson M.I."/>
            <person name="Powell A.J."/>
            <person name="Barry K."/>
            <person name="Miller A.N."/>
            <person name="Grigoriev I.V."/>
            <person name="Debuchy R."/>
            <person name="Gladieux P."/>
            <person name="Hiltunen Thoren M."/>
            <person name="Johannesson H."/>
        </authorList>
    </citation>
    <scope>NUCLEOTIDE SEQUENCE</scope>
    <source>
        <strain evidence="2">CBS 757.83</strain>
    </source>
</reference>
<dbReference type="PANTHER" id="PTHR40619">
    <property type="entry name" value="FUNGAL STAND N-TERMINAL GOODBYE DOMAIN-CONTAINING PROTEIN"/>
    <property type="match status" value="1"/>
</dbReference>
<proteinExistence type="predicted"/>
<gene>
    <name evidence="2" type="ORF">N658DRAFT_527585</name>
</gene>